<dbReference type="EMBL" id="JAHHHW010000073">
    <property type="protein sequence ID" value="MBW4431668.1"/>
    <property type="molecule type" value="Genomic_DNA"/>
</dbReference>
<feature type="region of interest" description="Disordered" evidence="1">
    <location>
        <begin position="29"/>
        <end position="49"/>
    </location>
</feature>
<proteinExistence type="predicted"/>
<evidence type="ECO:0000313" key="4">
    <source>
        <dbReference type="Proteomes" id="UP000813215"/>
    </source>
</evidence>
<reference evidence="3" key="1">
    <citation type="submission" date="2021-05" db="EMBL/GenBank/DDBJ databases">
        <authorList>
            <person name="Pietrasiak N."/>
            <person name="Ward R."/>
            <person name="Stajich J.E."/>
            <person name="Kurbessoian T."/>
        </authorList>
    </citation>
    <scope>NUCLEOTIDE SEQUENCE</scope>
    <source>
        <strain evidence="3">HA4357-MV3</strain>
    </source>
</reference>
<dbReference type="InterPro" id="IPR005149">
    <property type="entry name" value="Tscrpt_reg_PadR_N"/>
</dbReference>
<evidence type="ECO:0000313" key="3">
    <source>
        <dbReference type="EMBL" id="MBW4431668.1"/>
    </source>
</evidence>
<dbReference type="PANTHER" id="PTHR43252:SF2">
    <property type="entry name" value="TRANSCRIPTION REGULATOR, PADR-LIKE FAMILY"/>
    <property type="match status" value="1"/>
</dbReference>
<dbReference type="InterPro" id="IPR036390">
    <property type="entry name" value="WH_DNA-bd_sf"/>
</dbReference>
<dbReference type="InterPro" id="IPR036388">
    <property type="entry name" value="WH-like_DNA-bd_sf"/>
</dbReference>
<feature type="domain" description="Transcription regulator PadR N-terminal" evidence="2">
    <location>
        <begin position="63"/>
        <end position="132"/>
    </location>
</feature>
<name>A0A9E3LSM0_9NOST</name>
<dbReference type="AlphaFoldDB" id="A0A9E3LSM0"/>
<sequence length="197" mass="22908">MFLGLPRHPHFMGRFLSVPMHPDFFESGCDDRPRKGRHRHHRSSKWDWKDEQRTPRGDIKYILLSLLAEQPRHGYDLIKELEARYGGFWKPSPGSVYPTLQLLEEGGYLISEQVEGKKVYTITETGRQLLAERGDPQDWMTRKNKPQQWMELGNAIADLGGLVMQVARSGNADHINRVREILSRAKREIYTILAQEE</sequence>
<protein>
    <submittedName>
        <fullName evidence="3">PadR family transcriptional regulator</fullName>
    </submittedName>
</protein>
<evidence type="ECO:0000256" key="1">
    <source>
        <dbReference type="SAM" id="MobiDB-lite"/>
    </source>
</evidence>
<dbReference type="PANTHER" id="PTHR43252">
    <property type="entry name" value="TRANSCRIPTIONAL REGULATOR YQJI"/>
    <property type="match status" value="1"/>
</dbReference>
<organism evidence="3 4">
    <name type="scientific">Pelatocladus maniniholoensis HA4357-MV3</name>
    <dbReference type="NCBI Taxonomy" id="1117104"/>
    <lineage>
        <taxon>Bacteria</taxon>
        <taxon>Bacillati</taxon>
        <taxon>Cyanobacteriota</taxon>
        <taxon>Cyanophyceae</taxon>
        <taxon>Nostocales</taxon>
        <taxon>Nostocaceae</taxon>
        <taxon>Pelatocladus</taxon>
    </lineage>
</organism>
<comment type="caution">
    <text evidence="3">The sequence shown here is derived from an EMBL/GenBank/DDBJ whole genome shotgun (WGS) entry which is preliminary data.</text>
</comment>
<reference evidence="3" key="2">
    <citation type="journal article" date="2022" name="Microbiol. Resour. Announc.">
        <title>Metagenome Sequencing to Explore Phylogenomics of Terrestrial Cyanobacteria.</title>
        <authorList>
            <person name="Ward R.D."/>
            <person name="Stajich J.E."/>
            <person name="Johansen J.R."/>
            <person name="Huntemann M."/>
            <person name="Clum A."/>
            <person name="Foster B."/>
            <person name="Foster B."/>
            <person name="Roux S."/>
            <person name="Palaniappan K."/>
            <person name="Varghese N."/>
            <person name="Mukherjee S."/>
            <person name="Reddy T.B.K."/>
            <person name="Daum C."/>
            <person name="Copeland A."/>
            <person name="Chen I.A."/>
            <person name="Ivanova N.N."/>
            <person name="Kyrpides N.C."/>
            <person name="Shapiro N."/>
            <person name="Eloe-Fadrosh E.A."/>
            <person name="Pietrasiak N."/>
        </authorList>
    </citation>
    <scope>NUCLEOTIDE SEQUENCE</scope>
    <source>
        <strain evidence="3">HA4357-MV3</strain>
    </source>
</reference>
<accession>A0A9E3LSM0</accession>
<gene>
    <name evidence="3" type="ORF">KME28_08050</name>
</gene>
<dbReference type="SUPFAM" id="SSF46785">
    <property type="entry name" value="Winged helix' DNA-binding domain"/>
    <property type="match status" value="1"/>
</dbReference>
<dbReference type="Proteomes" id="UP000813215">
    <property type="component" value="Unassembled WGS sequence"/>
</dbReference>
<dbReference type="Gene3D" id="1.10.10.10">
    <property type="entry name" value="Winged helix-like DNA-binding domain superfamily/Winged helix DNA-binding domain"/>
    <property type="match status" value="1"/>
</dbReference>
<feature type="compositionally biased region" description="Basic residues" evidence="1">
    <location>
        <begin position="34"/>
        <end position="43"/>
    </location>
</feature>
<evidence type="ECO:0000259" key="2">
    <source>
        <dbReference type="Pfam" id="PF03551"/>
    </source>
</evidence>
<dbReference type="Pfam" id="PF03551">
    <property type="entry name" value="PadR"/>
    <property type="match status" value="1"/>
</dbReference>